<gene>
    <name evidence="9 13" type="primary">mutS</name>
    <name evidence="13" type="ORF">LZC95_06975</name>
</gene>
<dbReference type="RefSeq" id="WP_394847197.1">
    <property type="nucleotide sequence ID" value="NZ_CP089982.1"/>
</dbReference>
<dbReference type="InterPro" id="IPR007695">
    <property type="entry name" value="DNA_mismatch_repair_MutS-lik_N"/>
</dbReference>
<dbReference type="Gene3D" id="3.40.50.300">
    <property type="entry name" value="P-loop containing nucleotide triphosphate hydrolases"/>
    <property type="match status" value="1"/>
</dbReference>
<dbReference type="HAMAP" id="MF_00096">
    <property type="entry name" value="MutS"/>
    <property type="match status" value="1"/>
</dbReference>
<dbReference type="PANTHER" id="PTHR11361">
    <property type="entry name" value="DNA MISMATCH REPAIR PROTEIN MUTS FAMILY MEMBER"/>
    <property type="match status" value="1"/>
</dbReference>
<proteinExistence type="inferred from homology"/>
<dbReference type="InterPro" id="IPR016151">
    <property type="entry name" value="DNA_mismatch_repair_MutS_N"/>
</dbReference>
<dbReference type="InterPro" id="IPR000432">
    <property type="entry name" value="DNA_mismatch_repair_MutS_C"/>
</dbReference>
<dbReference type="PANTHER" id="PTHR11361:SF34">
    <property type="entry name" value="DNA MISMATCH REPAIR PROTEIN MSH1, MITOCHONDRIAL"/>
    <property type="match status" value="1"/>
</dbReference>
<dbReference type="InterPro" id="IPR007696">
    <property type="entry name" value="DNA_mismatch_repair_MutS_core"/>
</dbReference>
<dbReference type="NCBIfam" id="NF003810">
    <property type="entry name" value="PRK05399.1"/>
    <property type="match status" value="1"/>
</dbReference>
<dbReference type="Gene3D" id="3.40.1170.10">
    <property type="entry name" value="DNA repair protein MutS, domain I"/>
    <property type="match status" value="1"/>
</dbReference>
<keyword evidence="3 9" id="KW-0547">Nucleotide-binding</keyword>
<dbReference type="InterPro" id="IPR007860">
    <property type="entry name" value="DNA_mmatch_repair_MutS_con_dom"/>
</dbReference>
<keyword evidence="4 9" id="KW-0227">DNA damage</keyword>
<feature type="domain" description="DNA mismatch repair proteins mutS family" evidence="12">
    <location>
        <begin position="701"/>
        <end position="717"/>
    </location>
</feature>
<reference evidence="13 14" key="1">
    <citation type="submission" date="2021-12" db="EMBL/GenBank/DDBJ databases">
        <title>Discovery of the Pendulisporaceae a myxobacterial family with distinct sporulation behavior and unique specialized metabolism.</title>
        <authorList>
            <person name="Garcia R."/>
            <person name="Popoff A."/>
            <person name="Bader C.D."/>
            <person name="Loehr J."/>
            <person name="Walesch S."/>
            <person name="Walt C."/>
            <person name="Boldt J."/>
            <person name="Bunk B."/>
            <person name="Haeckl F.J.F.P.J."/>
            <person name="Gunesch A.P."/>
            <person name="Birkelbach J."/>
            <person name="Nuebel U."/>
            <person name="Pietschmann T."/>
            <person name="Bach T."/>
            <person name="Mueller R."/>
        </authorList>
    </citation>
    <scope>NUCLEOTIDE SEQUENCE [LARGE SCALE GENOMIC DNA]</scope>
    <source>
        <strain evidence="13 14">MSr12523</strain>
    </source>
</reference>
<dbReference type="InterPro" id="IPR005748">
    <property type="entry name" value="DNA_mismatch_repair_MutS"/>
</dbReference>
<dbReference type="InterPro" id="IPR045076">
    <property type="entry name" value="MutS"/>
</dbReference>
<dbReference type="SUPFAM" id="SSF55271">
    <property type="entry name" value="DNA repair protein MutS, domain I"/>
    <property type="match status" value="1"/>
</dbReference>
<comment type="function">
    <text evidence="8 9">This protein is involved in the repair of mismatches in DNA. It is possible that it carries out the mismatch recognition step. This protein has a weak ATPase activity.</text>
</comment>
<evidence type="ECO:0000256" key="8">
    <source>
        <dbReference type="ARBA" id="ARBA00024647"/>
    </source>
</evidence>
<dbReference type="SMART" id="SM00533">
    <property type="entry name" value="MUTSd"/>
    <property type="match status" value="1"/>
</dbReference>
<name>A0ABZ2KG96_9BACT</name>
<dbReference type="InterPro" id="IPR036187">
    <property type="entry name" value="DNA_mismatch_repair_MutS_sf"/>
</dbReference>
<dbReference type="Pfam" id="PF05188">
    <property type="entry name" value="MutS_II"/>
    <property type="match status" value="1"/>
</dbReference>
<dbReference type="SUPFAM" id="SSF48334">
    <property type="entry name" value="DNA repair protein MutS, domain III"/>
    <property type="match status" value="1"/>
</dbReference>
<keyword evidence="5 9" id="KW-0067">ATP-binding</keyword>
<dbReference type="SMART" id="SM00534">
    <property type="entry name" value="MUTSac"/>
    <property type="match status" value="1"/>
</dbReference>
<evidence type="ECO:0000256" key="11">
    <source>
        <dbReference type="SAM" id="MobiDB-lite"/>
    </source>
</evidence>
<evidence type="ECO:0000313" key="13">
    <source>
        <dbReference type="EMBL" id="WXA96580.1"/>
    </source>
</evidence>
<evidence type="ECO:0000256" key="6">
    <source>
        <dbReference type="ARBA" id="ARBA00023125"/>
    </source>
</evidence>
<evidence type="ECO:0000256" key="1">
    <source>
        <dbReference type="ARBA" id="ARBA00006271"/>
    </source>
</evidence>
<evidence type="ECO:0000256" key="9">
    <source>
        <dbReference type="HAMAP-Rule" id="MF_00096"/>
    </source>
</evidence>
<dbReference type="Pfam" id="PF00488">
    <property type="entry name" value="MutS_V"/>
    <property type="match status" value="1"/>
</dbReference>
<dbReference type="InterPro" id="IPR007861">
    <property type="entry name" value="DNA_mismatch_repair_MutS_clamp"/>
</dbReference>
<dbReference type="SUPFAM" id="SSF53150">
    <property type="entry name" value="DNA repair protein MutS, domain II"/>
    <property type="match status" value="1"/>
</dbReference>
<evidence type="ECO:0000256" key="3">
    <source>
        <dbReference type="ARBA" id="ARBA00022741"/>
    </source>
</evidence>
<accession>A0ABZ2KG96</accession>
<comment type="similarity">
    <text evidence="1 9 10">Belongs to the DNA mismatch repair MutS family.</text>
</comment>
<dbReference type="InterPro" id="IPR036678">
    <property type="entry name" value="MutS_con_dom_sf"/>
</dbReference>
<evidence type="ECO:0000313" key="14">
    <source>
        <dbReference type="Proteomes" id="UP001379533"/>
    </source>
</evidence>
<dbReference type="InterPro" id="IPR017261">
    <property type="entry name" value="DNA_mismatch_repair_MutS/MSH"/>
</dbReference>
<dbReference type="EMBL" id="CP089982">
    <property type="protein sequence ID" value="WXA96580.1"/>
    <property type="molecule type" value="Genomic_DNA"/>
</dbReference>
<feature type="region of interest" description="Disordered" evidence="11">
    <location>
        <begin position="817"/>
        <end position="849"/>
    </location>
</feature>
<dbReference type="Gene3D" id="3.30.420.110">
    <property type="entry name" value="MutS, connector domain"/>
    <property type="match status" value="1"/>
</dbReference>
<keyword evidence="14" id="KW-1185">Reference proteome</keyword>
<organism evidence="13 14">
    <name type="scientific">Pendulispora brunnea</name>
    <dbReference type="NCBI Taxonomy" id="2905690"/>
    <lineage>
        <taxon>Bacteria</taxon>
        <taxon>Pseudomonadati</taxon>
        <taxon>Myxococcota</taxon>
        <taxon>Myxococcia</taxon>
        <taxon>Myxococcales</taxon>
        <taxon>Sorangiineae</taxon>
        <taxon>Pendulisporaceae</taxon>
        <taxon>Pendulispora</taxon>
    </lineage>
</organism>
<dbReference type="Proteomes" id="UP001379533">
    <property type="component" value="Chromosome"/>
</dbReference>
<dbReference type="NCBIfam" id="TIGR01070">
    <property type="entry name" value="mutS1"/>
    <property type="match status" value="1"/>
</dbReference>
<evidence type="ECO:0000259" key="12">
    <source>
        <dbReference type="PROSITE" id="PS00486"/>
    </source>
</evidence>
<evidence type="ECO:0000256" key="5">
    <source>
        <dbReference type="ARBA" id="ARBA00022840"/>
    </source>
</evidence>
<evidence type="ECO:0000256" key="4">
    <source>
        <dbReference type="ARBA" id="ARBA00022763"/>
    </source>
</evidence>
<dbReference type="Pfam" id="PF01624">
    <property type="entry name" value="MutS_I"/>
    <property type="match status" value="1"/>
</dbReference>
<dbReference type="SUPFAM" id="SSF52540">
    <property type="entry name" value="P-loop containing nucleoside triphosphate hydrolases"/>
    <property type="match status" value="1"/>
</dbReference>
<keyword evidence="7 9" id="KW-0234">DNA repair</keyword>
<evidence type="ECO:0000256" key="10">
    <source>
        <dbReference type="RuleBase" id="RU003756"/>
    </source>
</evidence>
<dbReference type="InterPro" id="IPR027417">
    <property type="entry name" value="P-loop_NTPase"/>
</dbReference>
<dbReference type="Gene3D" id="1.10.1420.10">
    <property type="match status" value="2"/>
</dbReference>
<dbReference type="CDD" id="cd03284">
    <property type="entry name" value="ABC_MutS1"/>
    <property type="match status" value="1"/>
</dbReference>
<dbReference type="PIRSF" id="PIRSF037677">
    <property type="entry name" value="DNA_mis_repair_Msh6"/>
    <property type="match status" value="1"/>
</dbReference>
<sequence>MSMAKQQDPAATPLMRQYLTAKEKHKDALLLFRLGDFYELFFEDAVVAARTLELTLTSRNKGAEDEIPMAGVPYHAAGTYIQRLLDQGFKVAICEQMADPSKVKGIVPREVVRVVTPAIVYDDSSLDARTNLYLVAVEESGGRFGIAAMDISTGELSACEAQDPEGAVGELVRLDARELLIGSGAEAVADAFALLRPRAVIRRQASALDDAMATSTLDAVLGKGEAEASGASAPARRAAARCLGVARECEAGQKPQVARLAVYELSETLLLDDSTQAHLELVRTMDGDVRGSLLAQIDETKTGPGARLLRRRLLAPRTQVAEIRRRHDAVELFVTQPGLRSEVRTLLARVSDIERLAMKLAVGRANPRDLVALGRSLEALPALGHALSSCPDMSAREALGIEKDAPWIDACEDICSKISRAIDPDAPVRASDGGVIRTGYDKALDEVRTLAKDGQRLIVELESRLREDVQIPSLKLRFTRVFGWYVEVTRSHTSKAPKSWRRKQTVANAERFTCDELDELADKLAHAEERCMARETELLAKVLRFLSGHVERLRAVAGRLAEWDVASSLAEVAHRDDYARPEMDDSLRLVIEDGRHPVVEKLAAAGRFVPNDVALDASGERLWLVTGPNMAGKSTLMRQVALIVILAQAGSFVPARSAQIGVVDRVLTRVGASDNLAKGDSTFMVEMKETANVLRRATRRSLVVLDEIGRGTSTYDGLSIAWAVAEHLHDVIGCRAMFATHYHELTELCATRQGSVNFSVSAREHEGTLIFLHKLQRGAASRSYGVACARLAGIPEIVLARARTLLADLERGAPLPSGAHASLRRRDRTPRSQLGLFDPGPDAREETPEAKAVRELAETLRSLDADRLTPLEALQLIATWKKQITP</sequence>
<dbReference type="Pfam" id="PF05190">
    <property type="entry name" value="MutS_IV"/>
    <property type="match status" value="1"/>
</dbReference>
<feature type="binding site" evidence="9">
    <location>
        <begin position="627"/>
        <end position="634"/>
    </location>
    <ligand>
        <name>ATP</name>
        <dbReference type="ChEBI" id="CHEBI:30616"/>
    </ligand>
</feature>
<evidence type="ECO:0000256" key="2">
    <source>
        <dbReference type="ARBA" id="ARBA00021982"/>
    </source>
</evidence>
<keyword evidence="6 9" id="KW-0238">DNA-binding</keyword>
<protein>
    <recommendedName>
        <fullName evidence="2 9">DNA mismatch repair protein MutS</fullName>
    </recommendedName>
</protein>
<dbReference type="Pfam" id="PF05192">
    <property type="entry name" value="MutS_III"/>
    <property type="match status" value="1"/>
</dbReference>
<evidence type="ECO:0000256" key="7">
    <source>
        <dbReference type="ARBA" id="ARBA00023204"/>
    </source>
</evidence>
<dbReference type="PROSITE" id="PS00486">
    <property type="entry name" value="DNA_MISMATCH_REPAIR_2"/>
    <property type="match status" value="1"/>
</dbReference>